<evidence type="ECO:0000313" key="2">
    <source>
        <dbReference type="Proteomes" id="UP001150538"/>
    </source>
</evidence>
<accession>A0A9W8A5R6</accession>
<comment type="caution">
    <text evidence="1">The sequence shown here is derived from an EMBL/GenBank/DDBJ whole genome shotgun (WGS) entry which is preliminary data.</text>
</comment>
<dbReference type="Pfam" id="PF12585">
    <property type="entry name" value="DUF3759"/>
    <property type="match status" value="1"/>
</dbReference>
<gene>
    <name evidence="1" type="ORF">H4219_002876</name>
</gene>
<reference evidence="1" key="1">
    <citation type="submission" date="2022-07" db="EMBL/GenBank/DDBJ databases">
        <title>Phylogenomic reconstructions and comparative analyses of Kickxellomycotina fungi.</title>
        <authorList>
            <person name="Reynolds N.K."/>
            <person name="Stajich J.E."/>
            <person name="Barry K."/>
            <person name="Grigoriev I.V."/>
            <person name="Crous P."/>
            <person name="Smith M.E."/>
        </authorList>
    </citation>
    <scope>NUCLEOTIDE SEQUENCE</scope>
    <source>
        <strain evidence="1">NBRC 100468</strain>
    </source>
</reference>
<evidence type="ECO:0000313" key="1">
    <source>
        <dbReference type="EMBL" id="KAJ1917988.1"/>
    </source>
</evidence>
<keyword evidence="2" id="KW-1185">Reference proteome</keyword>
<proteinExistence type="predicted"/>
<dbReference type="PANTHER" id="PTHR37450">
    <property type="entry name" value="CIPC PROTEIN"/>
    <property type="match status" value="1"/>
</dbReference>
<dbReference type="OrthoDB" id="9895617at2759"/>
<name>A0A9W8A5R6_9FUNG</name>
<sequence>MGFFDKIDEKFNNDHDAHDYAHGEYGGDRQFYEEAHQEGNQIYQNNQHNPTLDQARGFFDKLKGNNGEEQADVHDHKAHFTHEAIGAAAAWEAVSAWNKHQERTGQKVEHGTAKKAVAGLAMGTAIKLFEDHGIDWIEKKRAAAHASAAAQKYYDETQENKGY</sequence>
<protein>
    <submittedName>
        <fullName evidence="1">Uncharacterized protein</fullName>
    </submittedName>
</protein>
<dbReference type="PANTHER" id="PTHR37450:SF1">
    <property type="entry name" value="CIPC PROTEIN"/>
    <property type="match status" value="1"/>
</dbReference>
<dbReference type="EMBL" id="JANBPU010000056">
    <property type="protein sequence ID" value="KAJ1917988.1"/>
    <property type="molecule type" value="Genomic_DNA"/>
</dbReference>
<dbReference type="AlphaFoldDB" id="A0A9W8A5R6"/>
<dbReference type="Proteomes" id="UP001150538">
    <property type="component" value="Unassembled WGS sequence"/>
</dbReference>
<dbReference type="InterPro" id="IPR022234">
    <property type="entry name" value="DUF3759"/>
</dbReference>
<organism evidence="1 2">
    <name type="scientific">Mycoemilia scoparia</name>
    <dbReference type="NCBI Taxonomy" id="417184"/>
    <lineage>
        <taxon>Eukaryota</taxon>
        <taxon>Fungi</taxon>
        <taxon>Fungi incertae sedis</taxon>
        <taxon>Zoopagomycota</taxon>
        <taxon>Kickxellomycotina</taxon>
        <taxon>Kickxellomycetes</taxon>
        <taxon>Kickxellales</taxon>
        <taxon>Kickxellaceae</taxon>
        <taxon>Mycoemilia</taxon>
    </lineage>
</organism>